<dbReference type="GO" id="GO:0015190">
    <property type="term" value="F:L-leucine transmembrane transporter activity"/>
    <property type="evidence" value="ECO:0007669"/>
    <property type="project" value="TreeGrafter"/>
</dbReference>
<evidence type="ECO:0000313" key="5">
    <source>
        <dbReference type="Proteomes" id="UP000694563"/>
    </source>
</evidence>
<protein>
    <recommendedName>
        <fullName evidence="3">Solute carrier family 3 member 2 N-terminal domain-containing protein</fullName>
    </recommendedName>
</protein>
<feature type="region of interest" description="Disordered" evidence="1">
    <location>
        <begin position="1"/>
        <end position="30"/>
    </location>
</feature>
<dbReference type="GO" id="GO:0016324">
    <property type="term" value="C:apical plasma membrane"/>
    <property type="evidence" value="ECO:0007669"/>
    <property type="project" value="TreeGrafter"/>
</dbReference>
<evidence type="ECO:0000256" key="1">
    <source>
        <dbReference type="SAM" id="MobiDB-lite"/>
    </source>
</evidence>
<evidence type="ECO:0000256" key="2">
    <source>
        <dbReference type="SAM" id="Phobius"/>
    </source>
</evidence>
<proteinExistence type="predicted"/>
<dbReference type="InterPro" id="IPR017853">
    <property type="entry name" value="GH"/>
</dbReference>
<reference evidence="4" key="1">
    <citation type="submission" date="2020-10" db="EMBL/GenBank/DDBJ databases">
        <title>Catharus ustulatus (Swainson's thrush) genome, bCatUst1, primary haplotype v2.</title>
        <authorList>
            <person name="Delmore K."/>
            <person name="Vafadar M."/>
            <person name="Formenti G."/>
            <person name="Chow W."/>
            <person name="Pelan S."/>
            <person name="Howe K."/>
            <person name="Rhie A."/>
            <person name="Mountcastle J."/>
            <person name="Haase B."/>
            <person name="Fedrigo O."/>
            <person name="Jarvis E.D."/>
        </authorList>
    </citation>
    <scope>NUCLEOTIDE SEQUENCE [LARGE SCALE GENOMIC DNA]</scope>
</reference>
<dbReference type="Ensembl" id="ENSCUST00005021634.1">
    <property type="protein sequence ID" value="ENSCUSP00005020871.1"/>
    <property type="gene ID" value="ENSCUSG00005013312.1"/>
</dbReference>
<keyword evidence="5" id="KW-1185">Reference proteome</keyword>
<reference evidence="4" key="3">
    <citation type="submission" date="2025-09" db="UniProtKB">
        <authorList>
            <consortium name="Ensembl"/>
        </authorList>
    </citation>
    <scope>IDENTIFICATION</scope>
</reference>
<dbReference type="Gene3D" id="3.20.20.80">
    <property type="entry name" value="Glycosidases"/>
    <property type="match status" value="2"/>
</dbReference>
<name>A0A8C3V0P4_CATUS</name>
<dbReference type="Gene3D" id="2.60.40.1180">
    <property type="entry name" value="Golgi alpha-mannosidase II"/>
    <property type="match status" value="1"/>
</dbReference>
<dbReference type="InterPro" id="IPR042280">
    <property type="entry name" value="SLC3A2"/>
</dbReference>
<feature type="region of interest" description="Disordered" evidence="1">
    <location>
        <begin position="440"/>
        <end position="472"/>
    </location>
</feature>
<dbReference type="GO" id="GO:0015180">
    <property type="term" value="F:L-alanine transmembrane transporter activity"/>
    <property type="evidence" value="ECO:0007669"/>
    <property type="project" value="TreeGrafter"/>
</dbReference>
<evidence type="ECO:0000259" key="3">
    <source>
        <dbReference type="Pfam" id="PF16028"/>
    </source>
</evidence>
<dbReference type="GO" id="GO:0016323">
    <property type="term" value="C:basolateral plasma membrane"/>
    <property type="evidence" value="ECO:0007669"/>
    <property type="project" value="TreeGrafter"/>
</dbReference>
<keyword evidence="2" id="KW-0472">Membrane</keyword>
<sequence>GRVRPPPASCPLIHPARAPQRRRGRGRGGVSRARGWAWLGCGFVTGGRGSEAIKGTKSKPFEGTPAHFELLFPQMDPESPPRELELSALEPGTPAQKNGLVMKIPPEEEEEAALGGPGLSGSPKFTGLGKEELLREAGTPLWVRARLVLLVLFWGGWIGMLGAAAAIVAQAPRCQPLPDKNWWDLGALYRAPPKAFGGNLKGEEGVGGSLKGVENRLGYLKEKLQVGGLLLGPVYPQKSAEAKIPPLKELDSALGSMQDFKALLAAAKDKGGDGDPKNGVGTPKIEWGPQKMGWRNPKMGWGTLKMGWGPQKWEEDPKKMEWGLKNGVGSPWQLWVSPELRLQQLLLLWGLPGTPVLSYGDELGLERTPKNGEVKIGGTPPQPQELDLCKALASLRARERSLLLGEARAVSTRSAVAVLRSWDQNERFLLVLNPHKEELKPFASKPKPEGPSLPPKASLRLSTDPAGSGEQEVQLEELRVGGHQGVLLSFPYSPV</sequence>
<dbReference type="AlphaFoldDB" id="A0A8C3V0P4"/>
<dbReference type="PANTHER" id="PTHR46673">
    <property type="entry name" value="4F2 CELL-SURFACE ANTIGEN HEAVY CHAIN"/>
    <property type="match status" value="1"/>
</dbReference>
<dbReference type="GO" id="GO:0015823">
    <property type="term" value="P:phenylalanine transport"/>
    <property type="evidence" value="ECO:0007669"/>
    <property type="project" value="TreeGrafter"/>
</dbReference>
<keyword evidence="2" id="KW-1133">Transmembrane helix</keyword>
<dbReference type="GO" id="GO:0005975">
    <property type="term" value="P:carbohydrate metabolic process"/>
    <property type="evidence" value="ECO:0007669"/>
    <property type="project" value="InterPro"/>
</dbReference>
<dbReference type="GO" id="GO:1904273">
    <property type="term" value="P:L-alanine import across plasma membrane"/>
    <property type="evidence" value="ECO:0007669"/>
    <property type="project" value="TreeGrafter"/>
</dbReference>
<feature type="region of interest" description="Disordered" evidence="1">
    <location>
        <begin position="268"/>
        <end position="292"/>
    </location>
</feature>
<dbReference type="GO" id="GO:1903801">
    <property type="term" value="P:L-leucine import across plasma membrane"/>
    <property type="evidence" value="ECO:0007669"/>
    <property type="project" value="TreeGrafter"/>
</dbReference>
<dbReference type="SUPFAM" id="SSF51445">
    <property type="entry name" value="(Trans)glycosidases"/>
    <property type="match status" value="2"/>
</dbReference>
<feature type="transmembrane region" description="Helical" evidence="2">
    <location>
        <begin position="147"/>
        <end position="169"/>
    </location>
</feature>
<keyword evidence="2" id="KW-0812">Transmembrane</keyword>
<dbReference type="GO" id="GO:0015173">
    <property type="term" value="F:aromatic amino acid transmembrane transporter activity"/>
    <property type="evidence" value="ECO:0007669"/>
    <property type="project" value="TreeGrafter"/>
</dbReference>
<reference evidence="4" key="2">
    <citation type="submission" date="2025-08" db="UniProtKB">
        <authorList>
            <consortium name="Ensembl"/>
        </authorList>
    </citation>
    <scope>IDENTIFICATION</scope>
</reference>
<dbReference type="PANTHER" id="PTHR46673:SF1">
    <property type="entry name" value="4F2 CELL-SURFACE ANTIGEN HEAVY CHAIN"/>
    <property type="match status" value="1"/>
</dbReference>
<evidence type="ECO:0000313" key="4">
    <source>
        <dbReference type="Ensembl" id="ENSCUSP00005020871.1"/>
    </source>
</evidence>
<dbReference type="Proteomes" id="UP000694563">
    <property type="component" value="Chromosome 32"/>
</dbReference>
<feature type="region of interest" description="Disordered" evidence="1">
    <location>
        <begin position="77"/>
        <end position="99"/>
    </location>
</feature>
<organism evidence="4 5">
    <name type="scientific">Catharus ustulatus</name>
    <name type="common">Russet-backed thrush</name>
    <name type="synonym">Hylocichla ustulatus</name>
    <dbReference type="NCBI Taxonomy" id="91951"/>
    <lineage>
        <taxon>Eukaryota</taxon>
        <taxon>Metazoa</taxon>
        <taxon>Chordata</taxon>
        <taxon>Craniata</taxon>
        <taxon>Vertebrata</taxon>
        <taxon>Euteleostomi</taxon>
        <taxon>Archelosauria</taxon>
        <taxon>Archosauria</taxon>
        <taxon>Dinosauria</taxon>
        <taxon>Saurischia</taxon>
        <taxon>Theropoda</taxon>
        <taxon>Coelurosauria</taxon>
        <taxon>Aves</taxon>
        <taxon>Neognathae</taxon>
        <taxon>Neoaves</taxon>
        <taxon>Telluraves</taxon>
        <taxon>Australaves</taxon>
        <taxon>Passeriformes</taxon>
        <taxon>Turdidae</taxon>
        <taxon>Catharus</taxon>
    </lineage>
</organism>
<dbReference type="InterPro" id="IPR031984">
    <property type="entry name" value="SLC3A2_N"/>
</dbReference>
<accession>A0A8C3V0P4</accession>
<dbReference type="InterPro" id="IPR013780">
    <property type="entry name" value="Glyco_hydro_b"/>
</dbReference>
<dbReference type="Pfam" id="PF16028">
    <property type="entry name" value="SLC3A2_N"/>
    <property type="match status" value="1"/>
</dbReference>
<feature type="domain" description="Solute carrier family 3 member 2 N-terminal" evidence="3">
    <location>
        <begin position="123"/>
        <end position="189"/>
    </location>
</feature>